<reference evidence="1 2" key="1">
    <citation type="journal article" date="2012" name="Microbes Environ.">
        <title>Complete genome sequence of Bradyrhizobium sp. S23321: insights into symbiosis evolution in soil oligotrophs.</title>
        <authorList>
            <person name="Okubo T."/>
            <person name="Tsukui T."/>
            <person name="Maita H."/>
            <person name="Okamoto S."/>
            <person name="Oshima K."/>
            <person name="Fujisawa T."/>
            <person name="Saito A."/>
            <person name="Futamata H."/>
            <person name="Hattori R."/>
            <person name="Shimomura Y."/>
            <person name="Haruta S."/>
            <person name="Morimoto S."/>
            <person name="Wang Y."/>
            <person name="Sakai Y."/>
            <person name="Hattori M."/>
            <person name="Aizawa S."/>
            <person name="Nagashima K.V.P."/>
            <person name="Masuda S."/>
            <person name="Hattori T."/>
            <person name="Yamashita A."/>
            <person name="Bao Z."/>
            <person name="Hayatsu M."/>
            <person name="Kajiya-Kanegae H."/>
            <person name="Yoshinaga I."/>
            <person name="Sakamoto K."/>
            <person name="Toyota K."/>
            <person name="Nakao M."/>
            <person name="Kohara M."/>
            <person name="Anda M."/>
            <person name="Niwa R."/>
            <person name="Jung-Hwan P."/>
            <person name="Sameshima-Saito R."/>
            <person name="Tokuda S."/>
            <person name="Yamamoto S."/>
            <person name="Yamamoto S."/>
            <person name="Yokoyama T."/>
            <person name="Akutsu T."/>
            <person name="Nakamura Y."/>
            <person name="Nakahira-Yanaka Y."/>
            <person name="Takada Hoshino Y."/>
            <person name="Hirakawa H."/>
            <person name="Mitsui H."/>
            <person name="Terasawa K."/>
            <person name="Itakura M."/>
            <person name="Sato S."/>
            <person name="Ikeda-Ohtsubo W."/>
            <person name="Sakakura N."/>
            <person name="Kaminuma E."/>
            <person name="Minamisawa K."/>
        </authorList>
    </citation>
    <scope>NUCLEOTIDE SEQUENCE [LARGE SCALE GENOMIC DNA]</scope>
    <source>
        <strain evidence="1 2">S23321</strain>
    </source>
</reference>
<dbReference type="Proteomes" id="UP000007886">
    <property type="component" value="Chromosome"/>
</dbReference>
<dbReference type="RefSeq" id="WP_015685344.1">
    <property type="nucleotide sequence ID" value="NC_017082.1"/>
</dbReference>
<accession>A0AAI8MCQ4</accession>
<evidence type="ECO:0008006" key="3">
    <source>
        <dbReference type="Google" id="ProtNLM"/>
    </source>
</evidence>
<name>A0AAI8MCQ4_9BRAD</name>
<dbReference type="EMBL" id="AP012279">
    <property type="protein sequence ID" value="BAL76024.1"/>
    <property type="molecule type" value="Genomic_DNA"/>
</dbReference>
<keyword evidence="2" id="KW-1185">Reference proteome</keyword>
<organism evidence="1 2">
    <name type="scientific">Bradyrhizobium cosmicum</name>
    <dbReference type="NCBI Taxonomy" id="1404864"/>
    <lineage>
        <taxon>Bacteria</taxon>
        <taxon>Pseudomonadati</taxon>
        <taxon>Pseudomonadota</taxon>
        <taxon>Alphaproteobacteria</taxon>
        <taxon>Hyphomicrobiales</taxon>
        <taxon>Nitrobacteraceae</taxon>
        <taxon>Bradyrhizobium</taxon>
    </lineage>
</organism>
<evidence type="ECO:0000313" key="2">
    <source>
        <dbReference type="Proteomes" id="UP000007886"/>
    </source>
</evidence>
<proteinExistence type="predicted"/>
<evidence type="ECO:0000313" key="1">
    <source>
        <dbReference type="EMBL" id="BAL76024.1"/>
    </source>
</evidence>
<protein>
    <recommendedName>
        <fullName evidence="3">DUF982 domain-containing protein</fullName>
    </recommendedName>
</protein>
<sequence>MGWSAPFDTPIALPGRRELVTLRDAGAYIAALPTATQHRTEWQAAAEALLLVAEGGGDPMLARIGMMRALNAGKPAPVAEPRRKRARTYRLIR</sequence>
<gene>
    <name evidence="1" type="ORF">S23_28120</name>
</gene>
<dbReference type="AlphaFoldDB" id="A0AAI8MCQ4"/>
<dbReference type="KEGG" id="brs:S23_28120"/>